<dbReference type="EMBL" id="HM588723">
    <property type="protein sequence ID" value="ADU03663.1"/>
    <property type="molecule type" value="Genomic_RNA"/>
</dbReference>
<dbReference type="Proteomes" id="UP000232887">
    <property type="component" value="Segment"/>
</dbReference>
<proteinExistence type="predicted"/>
<dbReference type="RefSeq" id="YP_009506352.1">
    <property type="nucleotide sequence ID" value="NC_038421.1"/>
</dbReference>
<sequence length="240" mass="28826">MDVFFADLANKTDSFIFDNLPDILSKFDEKIESEDFSKNNNYLIHETIKRTFKKKYGMKQLAILKVCDECGVSPDIKNVIFERVEVETFKIACKFRFYQKMMFYMLLKLMLGNVRKLIDHTILTQNKHNENLYFYKLNVNNRAKLVKIDYIDKEYNRNRQLRINVRLNDFRDNNSEIFAYDDQSYFNGIEFLLSKVNFEIEGFVFYFGYWEDYGNLTHDINESDENVKKLVKIAETIRKI</sequence>
<dbReference type="KEGG" id="vg:37617201"/>
<name>E7CT71_9CLOS</name>
<organism evidence="1 2">
    <name type="scientific">Cordyline virus 1</name>
    <dbReference type="NCBI Taxonomy" id="937809"/>
    <lineage>
        <taxon>Viruses</taxon>
        <taxon>Riboviria</taxon>
        <taxon>Orthornavirae</taxon>
        <taxon>Kitrinoviricota</taxon>
        <taxon>Alsuviricetes</taxon>
        <taxon>Martellivirales</taxon>
        <taxon>Closteroviridae</taxon>
        <taxon>Velarivirus</taxon>
        <taxon>Velarivirus unicordylinae</taxon>
    </lineage>
</organism>
<keyword evidence="2" id="KW-1185">Reference proteome</keyword>
<evidence type="ECO:0000313" key="1">
    <source>
        <dbReference type="EMBL" id="ADU03663.1"/>
    </source>
</evidence>
<accession>E7CT71</accession>
<dbReference type="GeneID" id="37617201"/>
<evidence type="ECO:0000313" key="2">
    <source>
        <dbReference type="Proteomes" id="UP000232887"/>
    </source>
</evidence>
<protein>
    <submittedName>
        <fullName evidence="1">p29</fullName>
    </submittedName>
</protein>
<reference evidence="1 2" key="1">
    <citation type="journal article" date="2011" name="Virus Genes">
        <title>An assemblage of closteroviruses infects Hawaiian ti (Cordyline fruticosa L.).</title>
        <authorList>
            <person name="Melzer M.J."/>
            <person name="Sether D.M."/>
            <person name="Borth W.B."/>
            <person name="Mersino E.F."/>
            <person name="Hu J.S."/>
        </authorList>
    </citation>
    <scope>NUCLEOTIDE SEQUENCE [LARGE SCALE GENOMIC DNA]</scope>
    <source>
        <strain evidence="1">Kahaluu-1</strain>
    </source>
</reference>